<protein>
    <submittedName>
        <fullName evidence="1">15888_t:CDS:1</fullName>
    </submittedName>
</protein>
<evidence type="ECO:0000313" key="2">
    <source>
        <dbReference type="Proteomes" id="UP000789759"/>
    </source>
</evidence>
<feature type="non-terminal residue" evidence="1">
    <location>
        <position position="113"/>
    </location>
</feature>
<dbReference type="OrthoDB" id="2386316at2759"/>
<gene>
    <name evidence="1" type="ORF">CPELLU_LOCUS20457</name>
</gene>
<keyword evidence="2" id="KW-1185">Reference proteome</keyword>
<comment type="caution">
    <text evidence="1">The sequence shown here is derived from an EMBL/GenBank/DDBJ whole genome shotgun (WGS) entry which is preliminary data.</text>
</comment>
<evidence type="ECO:0000313" key="1">
    <source>
        <dbReference type="EMBL" id="CAG8829071.1"/>
    </source>
</evidence>
<organism evidence="1 2">
    <name type="scientific">Cetraspora pellucida</name>
    <dbReference type="NCBI Taxonomy" id="1433469"/>
    <lineage>
        <taxon>Eukaryota</taxon>
        <taxon>Fungi</taxon>
        <taxon>Fungi incertae sedis</taxon>
        <taxon>Mucoromycota</taxon>
        <taxon>Glomeromycotina</taxon>
        <taxon>Glomeromycetes</taxon>
        <taxon>Diversisporales</taxon>
        <taxon>Gigasporaceae</taxon>
        <taxon>Cetraspora</taxon>
    </lineage>
</organism>
<dbReference type="AlphaFoldDB" id="A0A9N9KIU1"/>
<accession>A0A9N9KIU1</accession>
<sequence length="113" mass="13500">HIITKEEIQKIKQYYATEFNLLLKDIEINTTKIYKYSKLKTKSESIISSLFSNNDEDIKRNNYSIAAKFLVNKNAHHPKAPVVFEEQDFYVQILYYFTHKYENKTNLLAYIHC</sequence>
<dbReference type="EMBL" id="CAJVQA010061590">
    <property type="protein sequence ID" value="CAG8829071.1"/>
    <property type="molecule type" value="Genomic_DNA"/>
</dbReference>
<dbReference type="Proteomes" id="UP000789759">
    <property type="component" value="Unassembled WGS sequence"/>
</dbReference>
<proteinExistence type="predicted"/>
<feature type="non-terminal residue" evidence="1">
    <location>
        <position position="1"/>
    </location>
</feature>
<reference evidence="1" key="1">
    <citation type="submission" date="2021-06" db="EMBL/GenBank/DDBJ databases">
        <authorList>
            <person name="Kallberg Y."/>
            <person name="Tangrot J."/>
            <person name="Rosling A."/>
        </authorList>
    </citation>
    <scope>NUCLEOTIDE SEQUENCE</scope>
    <source>
        <strain evidence="1">FL966</strain>
    </source>
</reference>
<name>A0A9N9KIU1_9GLOM</name>